<name>A0A3P6BG68_BRACM</name>
<dbReference type="InterPro" id="IPR025836">
    <property type="entry name" value="Zn_knuckle_CX2CX4HX4C"/>
</dbReference>
<feature type="region of interest" description="Disordered" evidence="1">
    <location>
        <begin position="145"/>
        <end position="227"/>
    </location>
</feature>
<feature type="compositionally biased region" description="Basic and acidic residues" evidence="1">
    <location>
        <begin position="187"/>
        <end position="227"/>
    </location>
</feature>
<evidence type="ECO:0000256" key="1">
    <source>
        <dbReference type="SAM" id="MobiDB-lite"/>
    </source>
</evidence>
<feature type="compositionally biased region" description="Basic and acidic residues" evidence="1">
    <location>
        <begin position="147"/>
        <end position="160"/>
    </location>
</feature>
<accession>A0A3P6BG68</accession>
<organism evidence="4">
    <name type="scientific">Brassica campestris</name>
    <name type="common">Field mustard</name>
    <dbReference type="NCBI Taxonomy" id="3711"/>
    <lineage>
        <taxon>Eukaryota</taxon>
        <taxon>Viridiplantae</taxon>
        <taxon>Streptophyta</taxon>
        <taxon>Embryophyta</taxon>
        <taxon>Tracheophyta</taxon>
        <taxon>Spermatophyta</taxon>
        <taxon>Magnoliopsida</taxon>
        <taxon>eudicotyledons</taxon>
        <taxon>Gunneridae</taxon>
        <taxon>Pentapetalae</taxon>
        <taxon>rosids</taxon>
        <taxon>malvids</taxon>
        <taxon>Brassicales</taxon>
        <taxon>Brassicaceae</taxon>
        <taxon>Brassiceae</taxon>
        <taxon>Brassica</taxon>
    </lineage>
</organism>
<dbReference type="EMBL" id="LR031574">
    <property type="protein sequence ID" value="VDC95471.1"/>
    <property type="molecule type" value="Genomic_DNA"/>
</dbReference>
<evidence type="ECO:0000313" key="3">
    <source>
        <dbReference type="EMBL" id="CAG7900628.1"/>
    </source>
</evidence>
<evidence type="ECO:0000313" key="4">
    <source>
        <dbReference type="EMBL" id="VDC95471.1"/>
    </source>
</evidence>
<protein>
    <recommendedName>
        <fullName evidence="2">Zinc knuckle CX2CX4HX4C domain-containing protein</fullName>
    </recommendedName>
</protein>
<dbReference type="AlphaFoldDB" id="A0A3P6BG68"/>
<reference evidence="4" key="1">
    <citation type="submission" date="2018-11" db="EMBL/GenBank/DDBJ databases">
        <authorList>
            <consortium name="Genoscope - CEA"/>
            <person name="William W."/>
        </authorList>
    </citation>
    <scope>NUCLEOTIDE SEQUENCE</scope>
</reference>
<gene>
    <name evidence="4" type="ORF">BRAA07T28028Z</name>
    <name evidence="3" type="ORF">BRAPAZ1V2_A07P02720.2</name>
</gene>
<evidence type="ECO:0000259" key="2">
    <source>
        <dbReference type="Pfam" id="PF14392"/>
    </source>
</evidence>
<dbReference type="Proteomes" id="UP000694005">
    <property type="component" value="Chromosome A07"/>
</dbReference>
<dbReference type="PANTHER" id="PTHR31286">
    <property type="entry name" value="GLYCINE-RICH CELL WALL STRUCTURAL PROTEIN 1.8-LIKE"/>
    <property type="match status" value="1"/>
</dbReference>
<dbReference type="Pfam" id="PF14392">
    <property type="entry name" value="zf-CCHC_4"/>
    <property type="match status" value="1"/>
</dbReference>
<feature type="domain" description="Zinc knuckle CX2CX4HX4C" evidence="2">
    <location>
        <begin position="84"/>
        <end position="125"/>
    </location>
</feature>
<dbReference type="PANTHER" id="PTHR31286:SF163">
    <property type="entry name" value="ZINC KNUCKLE CX2CX4HX4C DOMAIN-CONTAINING PROTEIN"/>
    <property type="match status" value="1"/>
</dbReference>
<dbReference type="Gramene" id="A07p02720.2_BraZ1">
    <property type="protein sequence ID" value="A07p02720.2_BraZ1.CDS"/>
    <property type="gene ID" value="A07g02720.2_BraZ1"/>
</dbReference>
<dbReference type="EMBL" id="LS974623">
    <property type="protein sequence ID" value="CAG7900628.1"/>
    <property type="molecule type" value="Genomic_DNA"/>
</dbReference>
<proteinExistence type="predicted"/>
<sequence length="227" mass="26724">MANRYSRVEKGKWTADSSRSAKRLPVKIPRSDNAALIEENKLTLIGRVTNPAVQKTQWVELGPVLDKDVDHGRIRILIDGLRKLEMRLPIELPSGEVITVDLEYERLEKHCFICYSLCHEKETCPLNRDRDNKWEIQQGISQHNTLKKLEEHRRKQDTRRSTSTLSRNRGGEGRDNQTISHRSAHSRLQESERRRYPDKERDRSFYSREDNRRSYEDSRREREGSGS</sequence>
<dbReference type="InterPro" id="IPR040256">
    <property type="entry name" value="At4g02000-like"/>
</dbReference>